<comment type="caution">
    <text evidence="1">The sequence shown here is derived from an EMBL/GenBank/DDBJ whole genome shotgun (WGS) entry which is preliminary data.</text>
</comment>
<name>A0ABS4UP22_9ACTN</name>
<dbReference type="EMBL" id="JAGINT010000002">
    <property type="protein sequence ID" value="MBP2353304.1"/>
    <property type="molecule type" value="Genomic_DNA"/>
</dbReference>
<evidence type="ECO:0000313" key="1">
    <source>
        <dbReference type="EMBL" id="MBP2353304.1"/>
    </source>
</evidence>
<gene>
    <name evidence="1" type="ORF">JOF29_004414</name>
</gene>
<evidence type="ECO:0000313" key="2">
    <source>
        <dbReference type="Proteomes" id="UP000755585"/>
    </source>
</evidence>
<protein>
    <submittedName>
        <fullName evidence="1">Uncharacterized protein</fullName>
    </submittedName>
</protein>
<keyword evidence="2" id="KW-1185">Reference proteome</keyword>
<organism evidence="1 2">
    <name type="scientific">Kribbella aluminosa</name>
    <dbReference type="NCBI Taxonomy" id="416017"/>
    <lineage>
        <taxon>Bacteria</taxon>
        <taxon>Bacillati</taxon>
        <taxon>Actinomycetota</taxon>
        <taxon>Actinomycetes</taxon>
        <taxon>Propionibacteriales</taxon>
        <taxon>Kribbellaceae</taxon>
        <taxon>Kribbella</taxon>
    </lineage>
</organism>
<proteinExistence type="predicted"/>
<dbReference type="Proteomes" id="UP000755585">
    <property type="component" value="Unassembled WGS sequence"/>
</dbReference>
<accession>A0ABS4UP22</accession>
<sequence>MSDWFAALYVGRVLRWDPLGQSRSGAERR</sequence>
<reference evidence="1 2" key="1">
    <citation type="submission" date="2021-03" db="EMBL/GenBank/DDBJ databases">
        <title>Sequencing the genomes of 1000 actinobacteria strains.</title>
        <authorList>
            <person name="Klenk H.-P."/>
        </authorList>
    </citation>
    <scope>NUCLEOTIDE SEQUENCE [LARGE SCALE GENOMIC DNA]</scope>
    <source>
        <strain evidence="1 2">DSM 18824</strain>
    </source>
</reference>